<feature type="transmembrane region" description="Helical" evidence="6">
    <location>
        <begin position="113"/>
        <end position="132"/>
    </location>
</feature>
<dbReference type="PANTHER" id="PTHR43124">
    <property type="entry name" value="PURINE EFFLUX PUMP PBUE"/>
    <property type="match status" value="1"/>
</dbReference>
<dbReference type="PROSITE" id="PS50850">
    <property type="entry name" value="MFS"/>
    <property type="match status" value="1"/>
</dbReference>
<evidence type="ECO:0000313" key="8">
    <source>
        <dbReference type="EMBL" id="SEH57519.1"/>
    </source>
</evidence>
<feature type="transmembrane region" description="Helical" evidence="6">
    <location>
        <begin position="25"/>
        <end position="43"/>
    </location>
</feature>
<dbReference type="EMBL" id="FNWU01000008">
    <property type="protein sequence ID" value="SEH57519.1"/>
    <property type="molecule type" value="Genomic_DNA"/>
</dbReference>
<feature type="transmembrane region" description="Helical" evidence="6">
    <location>
        <begin position="55"/>
        <end position="75"/>
    </location>
</feature>
<comment type="subcellular location">
    <subcellularLocation>
        <location evidence="1">Cell membrane</location>
        <topology evidence="1">Multi-pass membrane protein</topology>
    </subcellularLocation>
</comment>
<dbReference type="RefSeq" id="WP_092817395.1">
    <property type="nucleotide sequence ID" value="NZ_FNWU01000008.1"/>
</dbReference>
<protein>
    <submittedName>
        <fullName evidence="8">Sugar phosphate permease</fullName>
    </submittedName>
</protein>
<dbReference type="STRING" id="1267564.SAMN05192561_10879"/>
<dbReference type="InterPro" id="IPR011701">
    <property type="entry name" value="MFS"/>
</dbReference>
<evidence type="ECO:0000256" key="3">
    <source>
        <dbReference type="ARBA" id="ARBA00022692"/>
    </source>
</evidence>
<dbReference type="Proteomes" id="UP000199215">
    <property type="component" value="Unassembled WGS sequence"/>
</dbReference>
<name>A0A1H6JF59_9EURY</name>
<keyword evidence="9" id="KW-1185">Reference proteome</keyword>
<dbReference type="Pfam" id="PF07690">
    <property type="entry name" value="MFS_1"/>
    <property type="match status" value="1"/>
</dbReference>
<evidence type="ECO:0000313" key="9">
    <source>
        <dbReference type="Proteomes" id="UP000199215"/>
    </source>
</evidence>
<feature type="transmembrane region" description="Helical" evidence="6">
    <location>
        <begin position="400"/>
        <end position="418"/>
    </location>
</feature>
<accession>A0A1H6JF59</accession>
<dbReference type="GO" id="GO:0022857">
    <property type="term" value="F:transmembrane transporter activity"/>
    <property type="evidence" value="ECO:0007669"/>
    <property type="project" value="InterPro"/>
</dbReference>
<dbReference type="InterPro" id="IPR036259">
    <property type="entry name" value="MFS_trans_sf"/>
</dbReference>
<evidence type="ECO:0000256" key="5">
    <source>
        <dbReference type="ARBA" id="ARBA00023136"/>
    </source>
</evidence>
<feature type="transmembrane region" description="Helical" evidence="6">
    <location>
        <begin position="372"/>
        <end position="394"/>
    </location>
</feature>
<reference evidence="8 9" key="1">
    <citation type="submission" date="2016-10" db="EMBL/GenBank/DDBJ databases">
        <authorList>
            <person name="de Groot N.N."/>
        </authorList>
    </citation>
    <scope>NUCLEOTIDE SEQUENCE [LARGE SCALE GENOMIC DNA]</scope>
    <source>
        <strain evidence="8 9">IBRC-M10418</strain>
    </source>
</reference>
<dbReference type="AlphaFoldDB" id="A0A1H6JF59"/>
<keyword evidence="2" id="KW-1003">Cell membrane</keyword>
<dbReference type="Gene3D" id="1.20.1250.20">
    <property type="entry name" value="MFS general substrate transporter like domains"/>
    <property type="match status" value="2"/>
</dbReference>
<keyword evidence="3 6" id="KW-0812">Transmembrane</keyword>
<keyword evidence="4 6" id="KW-1133">Transmembrane helix</keyword>
<organism evidence="8 9">
    <name type="scientific">Halopenitus malekzadehii</name>
    <dbReference type="NCBI Taxonomy" id="1267564"/>
    <lineage>
        <taxon>Archaea</taxon>
        <taxon>Methanobacteriati</taxon>
        <taxon>Methanobacteriota</taxon>
        <taxon>Stenosarchaea group</taxon>
        <taxon>Halobacteria</taxon>
        <taxon>Halobacteriales</taxon>
        <taxon>Haloferacaceae</taxon>
        <taxon>Halopenitus</taxon>
    </lineage>
</organism>
<dbReference type="PANTHER" id="PTHR43124:SF3">
    <property type="entry name" value="CHLORAMPHENICOL EFFLUX PUMP RV0191"/>
    <property type="match status" value="1"/>
</dbReference>
<evidence type="ECO:0000256" key="2">
    <source>
        <dbReference type="ARBA" id="ARBA00022475"/>
    </source>
</evidence>
<keyword evidence="5 6" id="KW-0472">Membrane</keyword>
<feature type="domain" description="Major facilitator superfamily (MFS) profile" evidence="7">
    <location>
        <begin position="24"/>
        <end position="423"/>
    </location>
</feature>
<evidence type="ECO:0000256" key="4">
    <source>
        <dbReference type="ARBA" id="ARBA00022989"/>
    </source>
</evidence>
<dbReference type="InterPro" id="IPR020846">
    <property type="entry name" value="MFS_dom"/>
</dbReference>
<evidence type="ECO:0000256" key="1">
    <source>
        <dbReference type="ARBA" id="ARBA00004651"/>
    </source>
</evidence>
<feature type="transmembrane region" description="Helical" evidence="6">
    <location>
        <begin position="166"/>
        <end position="194"/>
    </location>
</feature>
<feature type="transmembrane region" description="Helical" evidence="6">
    <location>
        <begin position="87"/>
        <end position="108"/>
    </location>
</feature>
<feature type="transmembrane region" description="Helical" evidence="6">
    <location>
        <begin position="282"/>
        <end position="300"/>
    </location>
</feature>
<evidence type="ECO:0000256" key="6">
    <source>
        <dbReference type="SAM" id="Phobius"/>
    </source>
</evidence>
<proteinExistence type="predicted"/>
<feature type="transmembrane region" description="Helical" evidence="6">
    <location>
        <begin position="312"/>
        <end position="330"/>
    </location>
</feature>
<evidence type="ECO:0000259" key="7">
    <source>
        <dbReference type="PROSITE" id="PS50850"/>
    </source>
</evidence>
<gene>
    <name evidence="8" type="ORF">SAMN05192561_10879</name>
</gene>
<feature type="transmembrane region" description="Helical" evidence="6">
    <location>
        <begin position="336"/>
        <end position="360"/>
    </location>
</feature>
<dbReference type="OrthoDB" id="29061at2157"/>
<dbReference type="InterPro" id="IPR050189">
    <property type="entry name" value="MFS_Efflux_Transporters"/>
</dbReference>
<dbReference type="SUPFAM" id="SSF103473">
    <property type="entry name" value="MFS general substrate transporter"/>
    <property type="match status" value="1"/>
</dbReference>
<sequence>MTVRDRATELRAVAAELRSDGRGGILAAVAGGWFLSIGVRMVYPAILPQLRATYGFDLTTAGLLVTALWLAYAIGQLPGGMLDDRLGGGRVLVASTAVSATALSLVVLAGSTVVLFGATVLFGLATSLYGVARFTILSSNFDDRAGTAIGATMAAGDFGNALLPPIAGVLAVTIAWEVGLGLAVPCFLLAAVGIQLVVPDDGRSDAVAADGSGTAETGETTADAEPTDGIATTARRLVAVLREPAVRRVATIQLLGYCSWQGFTAFYPTYVVTETSIAQPTATALFGGFFGLGIVSKLAAGSAYDGYGIRRTLPVVLGVGAVAIVLLTAVEGLLAVAGVTALASVILGYSTITLTALTGAFPDDVQGTGLGLLRTGYMLVGAGVPTVIGVFADADRFSEAFLLVAVVAAVAALLALRIPPSDPSPERAA</sequence>
<dbReference type="GO" id="GO:0005886">
    <property type="term" value="C:plasma membrane"/>
    <property type="evidence" value="ECO:0007669"/>
    <property type="project" value="UniProtKB-SubCell"/>
</dbReference>